<evidence type="ECO:0000313" key="3">
    <source>
        <dbReference type="Proteomes" id="UP001234178"/>
    </source>
</evidence>
<sequence>MAAVVRFEMSFVIFNEDIVSKGSVSPMDKHVELRGGKRERGAGLVACVQVLGPFLPPLFFLILWAAAAAAAAGYSKLIFVSLKEERKKLTGAYSVTCQFSQVPEY</sequence>
<keyword evidence="3" id="KW-1185">Reference proteome</keyword>
<feature type="transmembrane region" description="Helical" evidence="1">
    <location>
        <begin position="58"/>
        <end position="79"/>
    </location>
</feature>
<keyword evidence="1" id="KW-0812">Transmembrane</keyword>
<accession>A0ABR0ATA6</accession>
<name>A0ABR0ATA6_9CRUS</name>
<evidence type="ECO:0000256" key="1">
    <source>
        <dbReference type="SAM" id="Phobius"/>
    </source>
</evidence>
<dbReference type="EMBL" id="JAOYFB010000038">
    <property type="protein sequence ID" value="KAK4028370.1"/>
    <property type="molecule type" value="Genomic_DNA"/>
</dbReference>
<gene>
    <name evidence="2" type="ORF">OUZ56_017650</name>
</gene>
<reference evidence="2 3" key="1">
    <citation type="journal article" date="2023" name="Nucleic Acids Res.">
        <title>The hologenome of Daphnia magna reveals possible DNA methylation and microbiome-mediated evolution of the host genome.</title>
        <authorList>
            <person name="Chaturvedi A."/>
            <person name="Li X."/>
            <person name="Dhandapani V."/>
            <person name="Marshall H."/>
            <person name="Kissane S."/>
            <person name="Cuenca-Cambronero M."/>
            <person name="Asole G."/>
            <person name="Calvet F."/>
            <person name="Ruiz-Romero M."/>
            <person name="Marangio P."/>
            <person name="Guigo R."/>
            <person name="Rago D."/>
            <person name="Mirbahai L."/>
            <person name="Eastwood N."/>
            <person name="Colbourne J.K."/>
            <person name="Zhou J."/>
            <person name="Mallon E."/>
            <person name="Orsini L."/>
        </authorList>
    </citation>
    <scope>NUCLEOTIDE SEQUENCE [LARGE SCALE GENOMIC DNA]</scope>
    <source>
        <strain evidence="2">LRV0_1</strain>
    </source>
</reference>
<evidence type="ECO:0000313" key="2">
    <source>
        <dbReference type="EMBL" id="KAK4028370.1"/>
    </source>
</evidence>
<protein>
    <submittedName>
        <fullName evidence="2">Uncharacterized protein</fullName>
    </submittedName>
</protein>
<keyword evidence="1" id="KW-1133">Transmembrane helix</keyword>
<proteinExistence type="predicted"/>
<comment type="caution">
    <text evidence="2">The sequence shown here is derived from an EMBL/GenBank/DDBJ whole genome shotgun (WGS) entry which is preliminary data.</text>
</comment>
<dbReference type="Proteomes" id="UP001234178">
    <property type="component" value="Unassembled WGS sequence"/>
</dbReference>
<organism evidence="2 3">
    <name type="scientific">Daphnia magna</name>
    <dbReference type="NCBI Taxonomy" id="35525"/>
    <lineage>
        <taxon>Eukaryota</taxon>
        <taxon>Metazoa</taxon>
        <taxon>Ecdysozoa</taxon>
        <taxon>Arthropoda</taxon>
        <taxon>Crustacea</taxon>
        <taxon>Branchiopoda</taxon>
        <taxon>Diplostraca</taxon>
        <taxon>Cladocera</taxon>
        <taxon>Anomopoda</taxon>
        <taxon>Daphniidae</taxon>
        <taxon>Daphnia</taxon>
    </lineage>
</organism>
<keyword evidence="1" id="KW-0472">Membrane</keyword>